<evidence type="ECO:0000313" key="5">
    <source>
        <dbReference type="Proteomes" id="UP000467841"/>
    </source>
</evidence>
<comment type="caution">
    <text evidence="4">The sequence shown here is derived from an EMBL/GenBank/DDBJ whole genome shotgun (WGS) entry which is preliminary data.</text>
</comment>
<dbReference type="InterPro" id="IPR038538">
    <property type="entry name" value="MTERF_sf"/>
</dbReference>
<reference evidence="4" key="1">
    <citation type="submission" date="2020-01" db="EMBL/GenBank/DDBJ databases">
        <authorList>
            <person name="Mishra B."/>
        </authorList>
    </citation>
    <scope>NUCLEOTIDE SEQUENCE [LARGE SCALE GENOMIC DNA]</scope>
</reference>
<dbReference type="PANTHER" id="PTHR13068:SF122">
    <property type="entry name" value="MITOCHONDRIAL TRANSCRIPTION TERMINATION FACTOR-RELATED _ MTERF-LIKE PROTEIN"/>
    <property type="match status" value="1"/>
</dbReference>
<organism evidence="4 5">
    <name type="scientific">Microthlaspi erraticum</name>
    <dbReference type="NCBI Taxonomy" id="1685480"/>
    <lineage>
        <taxon>Eukaryota</taxon>
        <taxon>Viridiplantae</taxon>
        <taxon>Streptophyta</taxon>
        <taxon>Embryophyta</taxon>
        <taxon>Tracheophyta</taxon>
        <taxon>Spermatophyta</taxon>
        <taxon>Magnoliopsida</taxon>
        <taxon>eudicotyledons</taxon>
        <taxon>Gunneridae</taxon>
        <taxon>Pentapetalae</taxon>
        <taxon>rosids</taxon>
        <taxon>malvids</taxon>
        <taxon>Brassicales</taxon>
        <taxon>Brassicaceae</taxon>
        <taxon>Coluteocarpeae</taxon>
        <taxon>Microthlaspi</taxon>
    </lineage>
</organism>
<keyword evidence="2" id="KW-0806">Transcription termination</keyword>
<evidence type="ECO:0000256" key="3">
    <source>
        <dbReference type="ARBA" id="ARBA00022946"/>
    </source>
</evidence>
<dbReference type="OrthoDB" id="764594at2759"/>
<evidence type="ECO:0000256" key="2">
    <source>
        <dbReference type="ARBA" id="ARBA00022472"/>
    </source>
</evidence>
<dbReference type="AlphaFoldDB" id="A0A6D2KYV7"/>
<dbReference type="PANTHER" id="PTHR13068">
    <property type="entry name" value="CGI-12 PROTEIN-RELATED"/>
    <property type="match status" value="1"/>
</dbReference>
<gene>
    <name evidence="4" type="ORF">MERR_LOCUS44579</name>
</gene>
<dbReference type="SMART" id="SM00733">
    <property type="entry name" value="Mterf"/>
    <property type="match status" value="5"/>
</dbReference>
<keyword evidence="2" id="KW-0805">Transcription regulation</keyword>
<dbReference type="FunFam" id="1.25.70.10:FF:000019">
    <property type="entry name" value="mTERF family protein"/>
    <property type="match status" value="1"/>
</dbReference>
<dbReference type="Gene3D" id="1.25.70.10">
    <property type="entry name" value="Transcription termination factor 3, mitochondrial"/>
    <property type="match status" value="2"/>
</dbReference>
<dbReference type="InterPro" id="IPR003690">
    <property type="entry name" value="MTERF"/>
</dbReference>
<dbReference type="GO" id="GO:0003676">
    <property type="term" value="F:nucleic acid binding"/>
    <property type="evidence" value="ECO:0007669"/>
    <property type="project" value="InterPro"/>
</dbReference>
<name>A0A6D2KYV7_9BRAS</name>
<sequence>MLFRFLNKAEKIAQFNIFVAFSSIAQQNQVSRSKLSTVYSTLRCFQSSRFVCGDKSSSREHWSQSPTRVFGNRVSRAMKNEAQKALFDYLHNTRTLSFGDAEHISKNSPRFIISLLSKIDTWNRKEEISHSLTKFLRYNPINEFEPFYESLGLCPPEISSFLQRDKVLLSDDSLMFENFHVLCYYGIPRSKIGRVYKEAREVFGYENGVMASKLEAYESLGVTKPVVIKLVTCCPSLLVGGIDSEFVAVVDKLKDLNLGCDWLGRNLSDRKTYNWGRILETMELLEEVGCKEEKLCSVLRTYPDLVGETSGNEACVMFDKLRKVGFEMNEIDRLVVDHPEMLLEKSLQRVLEVLKFFIRIRMDKQFIVGFVKGYMKLICSSSPLLGSKAVLNRLKIGREELCRIIKEEPLRLFSLASKRKARGVKLDSLDLRNAEKTAFLLRLGYVENSDEMVIAQKKFQGRGDELQERFDCLVKAGLDYNVVTKVVKRAPHILSRPKDVIEKKISLLTDYLGYPIESLVESPTYLCYSVERIHKRFSMYIWLRERSEAVTLRLTLGTIVGVSNPRFVAYFVITHPEGPATWERIKNAST</sequence>
<keyword evidence="2" id="KW-0804">Transcription</keyword>
<protein>
    <submittedName>
        <fullName evidence="4">Uncharacterized protein</fullName>
    </submittedName>
</protein>
<evidence type="ECO:0000313" key="4">
    <source>
        <dbReference type="EMBL" id="CAA7057343.1"/>
    </source>
</evidence>
<dbReference type="EMBL" id="CACVBM020001684">
    <property type="protein sequence ID" value="CAA7057343.1"/>
    <property type="molecule type" value="Genomic_DNA"/>
</dbReference>
<proteinExistence type="inferred from homology"/>
<evidence type="ECO:0000256" key="1">
    <source>
        <dbReference type="ARBA" id="ARBA00007692"/>
    </source>
</evidence>
<dbReference type="Pfam" id="PF02536">
    <property type="entry name" value="mTERF"/>
    <property type="match status" value="2"/>
</dbReference>
<dbReference type="GO" id="GO:0005737">
    <property type="term" value="C:cytoplasm"/>
    <property type="evidence" value="ECO:0007669"/>
    <property type="project" value="UniProtKB-ARBA"/>
</dbReference>
<keyword evidence="5" id="KW-1185">Reference proteome</keyword>
<accession>A0A6D2KYV7</accession>
<keyword evidence="3" id="KW-0809">Transit peptide</keyword>
<comment type="similarity">
    <text evidence="1">Belongs to the mTERF family.</text>
</comment>
<dbReference type="GO" id="GO:0006353">
    <property type="term" value="P:DNA-templated transcription termination"/>
    <property type="evidence" value="ECO:0007669"/>
    <property type="project" value="UniProtKB-KW"/>
</dbReference>
<dbReference type="Proteomes" id="UP000467841">
    <property type="component" value="Unassembled WGS sequence"/>
</dbReference>